<dbReference type="SMART" id="SM00530">
    <property type="entry name" value="HTH_XRE"/>
    <property type="match status" value="1"/>
</dbReference>
<dbReference type="PANTHER" id="PTHR40661">
    <property type="match status" value="1"/>
</dbReference>
<dbReference type="InterPro" id="IPR001387">
    <property type="entry name" value="Cro/C1-type_HTH"/>
</dbReference>
<dbReference type="GO" id="GO:0003677">
    <property type="term" value="F:DNA binding"/>
    <property type="evidence" value="ECO:0007669"/>
    <property type="project" value="UniProtKB-KW"/>
</dbReference>
<comment type="caution">
    <text evidence="7">The sequence shown here is derived from an EMBL/GenBank/DDBJ whole genome shotgun (WGS) entry which is preliminary data.</text>
</comment>
<dbReference type="Proteomes" id="UP000184012">
    <property type="component" value="Unassembled WGS sequence"/>
</dbReference>
<feature type="domain" description="HTH cro/C1-type" evidence="6">
    <location>
        <begin position="6"/>
        <end position="60"/>
    </location>
</feature>
<proteinExistence type="predicted"/>
<evidence type="ECO:0000256" key="5">
    <source>
        <dbReference type="ARBA" id="ARBA00023163"/>
    </source>
</evidence>
<keyword evidence="1" id="KW-0645">Protease</keyword>
<keyword evidence="5" id="KW-0804">Transcription</keyword>
<dbReference type="Gene3D" id="1.10.260.40">
    <property type="entry name" value="lambda repressor-like DNA-binding domains"/>
    <property type="match status" value="1"/>
</dbReference>
<dbReference type="SUPFAM" id="SSF47413">
    <property type="entry name" value="lambda repressor-like DNA-binding domains"/>
    <property type="match status" value="1"/>
</dbReference>
<dbReference type="CDD" id="cd06529">
    <property type="entry name" value="S24_LexA-like"/>
    <property type="match status" value="1"/>
</dbReference>
<dbReference type="Pfam" id="PF00717">
    <property type="entry name" value="Peptidase_S24"/>
    <property type="match status" value="1"/>
</dbReference>
<evidence type="ECO:0000313" key="8">
    <source>
        <dbReference type="Proteomes" id="UP000184012"/>
    </source>
</evidence>
<dbReference type="RefSeq" id="WP_073382080.1">
    <property type="nucleotide sequence ID" value="NZ_FRBP01000001.1"/>
</dbReference>
<dbReference type="PROSITE" id="PS00501">
    <property type="entry name" value="SPASE_I_1"/>
    <property type="match status" value="1"/>
</dbReference>
<protein>
    <submittedName>
        <fullName evidence="7">Peptidase S24-like</fullName>
    </submittedName>
</protein>
<keyword evidence="3" id="KW-0805">Transcription regulation</keyword>
<evidence type="ECO:0000256" key="1">
    <source>
        <dbReference type="ARBA" id="ARBA00022670"/>
    </source>
</evidence>
<dbReference type="PROSITE" id="PS50943">
    <property type="entry name" value="HTH_CROC1"/>
    <property type="match status" value="1"/>
</dbReference>
<dbReference type="InterPro" id="IPR010982">
    <property type="entry name" value="Lambda_DNA-bd_dom_sf"/>
</dbReference>
<dbReference type="InterPro" id="IPR019756">
    <property type="entry name" value="Pept_S26A_signal_pept_1_Ser-AS"/>
</dbReference>
<dbReference type="EMBL" id="FRBP01000001">
    <property type="protein sequence ID" value="SHK94559.1"/>
    <property type="molecule type" value="Genomic_DNA"/>
</dbReference>
<evidence type="ECO:0000256" key="2">
    <source>
        <dbReference type="ARBA" id="ARBA00022801"/>
    </source>
</evidence>
<keyword evidence="2" id="KW-0378">Hydrolase</keyword>
<dbReference type="InterPro" id="IPR039418">
    <property type="entry name" value="LexA-like"/>
</dbReference>
<dbReference type="InterPro" id="IPR015927">
    <property type="entry name" value="Peptidase_S24_S26A/B/C"/>
</dbReference>
<organism evidence="7 8">
    <name type="scientific">Eubacterium callanderi</name>
    <dbReference type="NCBI Taxonomy" id="53442"/>
    <lineage>
        <taxon>Bacteria</taxon>
        <taxon>Bacillati</taxon>
        <taxon>Bacillota</taxon>
        <taxon>Clostridia</taxon>
        <taxon>Eubacteriales</taxon>
        <taxon>Eubacteriaceae</taxon>
        <taxon>Eubacterium</taxon>
    </lineage>
</organism>
<sequence>MICDKLKEIREKTGMNKKEFANYLGIKYTTYNNYETGAREPASDFLILVSRKFDISIDYIMGLTDEKNILHSYELLAAEMEHIEKYRSIDDFGRETVDLVLLREVSRVENQKNEKRIKIPTGTLVDFHEIKDIDDTEPCKLRPVKTTMQSLSAGCGSVGDDDQYTEINYPDEKVPEGTDFASKITGDSMEPTFFDGDIVFYELTQNLREGDIGVFRKNDENFIKEYSKDGLVSHNPAYDIIVPGMDDHIETIGKVLGKL</sequence>
<keyword evidence="4" id="KW-0238">DNA-binding</keyword>
<dbReference type="InterPro" id="IPR036286">
    <property type="entry name" value="LexA/Signal_pep-like_sf"/>
</dbReference>
<gene>
    <name evidence="7" type="ORF">SAMN04515649_101346</name>
</gene>
<evidence type="ECO:0000259" key="6">
    <source>
        <dbReference type="PROSITE" id="PS50943"/>
    </source>
</evidence>
<dbReference type="Gene3D" id="2.10.109.10">
    <property type="entry name" value="Umud Fragment, subunit A"/>
    <property type="match status" value="1"/>
</dbReference>
<dbReference type="PANTHER" id="PTHR40661:SF1">
    <property type="entry name" value="HTH CRO_C1-TYPE DOMAIN-CONTAINING PROTEIN"/>
    <property type="match status" value="1"/>
</dbReference>
<evidence type="ECO:0000313" key="7">
    <source>
        <dbReference type="EMBL" id="SHK94559.1"/>
    </source>
</evidence>
<dbReference type="AlphaFoldDB" id="A0AB74EWG0"/>
<dbReference type="CDD" id="cd00093">
    <property type="entry name" value="HTH_XRE"/>
    <property type="match status" value="1"/>
</dbReference>
<name>A0AB74EWG0_9FIRM</name>
<evidence type="ECO:0000256" key="3">
    <source>
        <dbReference type="ARBA" id="ARBA00023015"/>
    </source>
</evidence>
<accession>A0AB74EWG0</accession>
<dbReference type="GO" id="GO:0016020">
    <property type="term" value="C:membrane"/>
    <property type="evidence" value="ECO:0007669"/>
    <property type="project" value="InterPro"/>
</dbReference>
<dbReference type="Pfam" id="PF01381">
    <property type="entry name" value="HTH_3"/>
    <property type="match status" value="1"/>
</dbReference>
<dbReference type="SUPFAM" id="SSF51306">
    <property type="entry name" value="LexA/Signal peptidase"/>
    <property type="match status" value="1"/>
</dbReference>
<dbReference type="GO" id="GO:0004252">
    <property type="term" value="F:serine-type endopeptidase activity"/>
    <property type="evidence" value="ECO:0007669"/>
    <property type="project" value="InterPro"/>
</dbReference>
<dbReference type="GO" id="GO:0006508">
    <property type="term" value="P:proteolysis"/>
    <property type="evidence" value="ECO:0007669"/>
    <property type="project" value="UniProtKB-KW"/>
</dbReference>
<reference evidence="7 8" key="1">
    <citation type="submission" date="2016-11" db="EMBL/GenBank/DDBJ databases">
        <authorList>
            <person name="Varghese N."/>
            <person name="Submissions S."/>
        </authorList>
    </citation>
    <scope>NUCLEOTIDE SEQUENCE [LARGE SCALE GENOMIC DNA]</scope>
    <source>
        <strain evidence="7 8">FD</strain>
    </source>
</reference>
<evidence type="ECO:0000256" key="4">
    <source>
        <dbReference type="ARBA" id="ARBA00023125"/>
    </source>
</evidence>